<accession>M1WZ12</accession>
<sequence length="132" mass="14497">MKGLLSKLKNSPTAILISFSTLLLTTGKAAIANETIQTIELLEKPDKNVKTVSFKSQKACIRHTKLKKFFCANAQELSHLKKGNAEVDSTDLNNQEDLLNISDEESDAAVAMFGCDCIASINCLRRLRNSLP</sequence>
<comment type="caution">
    <text evidence="1">The sequence shown here is derived from an EMBL/GenBank/DDBJ whole genome shotgun (WGS) entry which is preliminary data.</text>
</comment>
<evidence type="ECO:0000313" key="2">
    <source>
        <dbReference type="Proteomes" id="UP000053051"/>
    </source>
</evidence>
<protein>
    <submittedName>
        <fullName evidence="1">Uncharacterized protein</fullName>
    </submittedName>
</protein>
<reference evidence="2" key="2">
    <citation type="submission" date="2016-01" db="EMBL/GenBank/DDBJ databases">
        <title>Diatom-associated endosymboitic cyanobacterium lacks core nitrogen metabolism enzymes.</title>
        <authorList>
            <person name="Hilton J.A."/>
            <person name="Foster R.A."/>
            <person name="Tripp H.J."/>
            <person name="Carter B.J."/>
            <person name="Zehr J.P."/>
            <person name="Villareal T.A."/>
        </authorList>
    </citation>
    <scope>NUCLEOTIDE SEQUENCE [LARGE SCALE GENOMIC DNA]</scope>
    <source>
        <strain evidence="2">HH01</strain>
    </source>
</reference>
<proteinExistence type="predicted"/>
<gene>
    <name evidence="1" type="ORF">RINTHH_2480</name>
</gene>
<organism evidence="1 2">
    <name type="scientific">Richelia intracellularis HH01</name>
    <dbReference type="NCBI Taxonomy" id="1165094"/>
    <lineage>
        <taxon>Bacteria</taxon>
        <taxon>Bacillati</taxon>
        <taxon>Cyanobacteriota</taxon>
        <taxon>Cyanophyceae</taxon>
        <taxon>Nostocales</taxon>
        <taxon>Nostocaceae</taxon>
        <taxon>Richelia</taxon>
    </lineage>
</organism>
<keyword evidence="2" id="KW-1185">Reference proteome</keyword>
<name>M1WZ12_9NOST</name>
<dbReference type="Proteomes" id="UP000053051">
    <property type="component" value="Unassembled WGS sequence"/>
</dbReference>
<dbReference type="OrthoDB" id="513268at2"/>
<dbReference type="EMBL" id="CAIY01000012">
    <property type="protein sequence ID" value="CCH66403.1"/>
    <property type="molecule type" value="Genomic_DNA"/>
</dbReference>
<dbReference type="RefSeq" id="WP_008231822.1">
    <property type="nucleotide sequence ID" value="NZ_CAIY01000012.1"/>
</dbReference>
<reference evidence="1 2" key="1">
    <citation type="submission" date="2012-05" db="EMBL/GenBank/DDBJ databases">
        <authorList>
            <person name="Hilton J."/>
        </authorList>
    </citation>
    <scope>NUCLEOTIDE SEQUENCE [LARGE SCALE GENOMIC DNA]</scope>
    <source>
        <strain evidence="1 2">HH01</strain>
    </source>
</reference>
<evidence type="ECO:0000313" key="1">
    <source>
        <dbReference type="EMBL" id="CCH66403.1"/>
    </source>
</evidence>
<dbReference type="AlphaFoldDB" id="M1WZ12"/>